<dbReference type="InterPro" id="IPR014710">
    <property type="entry name" value="RmlC-like_jellyroll"/>
</dbReference>
<keyword evidence="3" id="KW-1185">Reference proteome</keyword>
<name>A0ABW5MPC6_9SPHI</name>
<sequence length="196" mass="23405">MTITLYPDNYHRLFALFETIYPISDQLKDDIIKNSEVLEVAKKTKLLNSGDKSNAIYFIISGTARIYYLDKEGKESNTWFLFENELLISVYSFYTGNSSFEYIETLDDCKLISLKRERLDYLYNKYMEFNFLGRKLTEYYYMRNELQANELRMLSAKERYERLLERSPALFQRVSLSHIASYLGISRETLSRIRNR</sequence>
<organism evidence="2 3">
    <name type="scientific">Pedobacter vanadiisoli</name>
    <dbReference type="NCBI Taxonomy" id="1761975"/>
    <lineage>
        <taxon>Bacteria</taxon>
        <taxon>Pseudomonadati</taxon>
        <taxon>Bacteroidota</taxon>
        <taxon>Sphingobacteriia</taxon>
        <taxon>Sphingobacteriales</taxon>
        <taxon>Sphingobacteriaceae</taxon>
        <taxon>Pedobacter</taxon>
    </lineage>
</organism>
<dbReference type="SUPFAM" id="SSF51206">
    <property type="entry name" value="cAMP-binding domain-like"/>
    <property type="match status" value="1"/>
</dbReference>
<evidence type="ECO:0000259" key="1">
    <source>
        <dbReference type="PROSITE" id="PS50042"/>
    </source>
</evidence>
<dbReference type="Pfam" id="PF00027">
    <property type="entry name" value="cNMP_binding"/>
    <property type="match status" value="1"/>
</dbReference>
<dbReference type="RefSeq" id="WP_379082818.1">
    <property type="nucleotide sequence ID" value="NZ_JBHULL010000044.1"/>
</dbReference>
<gene>
    <name evidence="2" type="ORF">ACFSR6_21485</name>
</gene>
<proteinExistence type="predicted"/>
<evidence type="ECO:0000313" key="3">
    <source>
        <dbReference type="Proteomes" id="UP001597461"/>
    </source>
</evidence>
<dbReference type="Gene3D" id="2.60.120.10">
    <property type="entry name" value="Jelly Rolls"/>
    <property type="match status" value="1"/>
</dbReference>
<reference evidence="3" key="1">
    <citation type="journal article" date="2019" name="Int. J. Syst. Evol. Microbiol.">
        <title>The Global Catalogue of Microorganisms (GCM) 10K type strain sequencing project: providing services to taxonomists for standard genome sequencing and annotation.</title>
        <authorList>
            <consortium name="The Broad Institute Genomics Platform"/>
            <consortium name="The Broad Institute Genome Sequencing Center for Infectious Disease"/>
            <person name="Wu L."/>
            <person name="Ma J."/>
        </authorList>
    </citation>
    <scope>NUCLEOTIDE SEQUENCE [LARGE SCALE GENOMIC DNA]</scope>
    <source>
        <strain evidence="3">KCTC 42866</strain>
    </source>
</reference>
<feature type="domain" description="Cyclic nucleotide-binding" evidence="1">
    <location>
        <begin position="19"/>
        <end position="122"/>
    </location>
</feature>
<dbReference type="Proteomes" id="UP001597461">
    <property type="component" value="Unassembled WGS sequence"/>
</dbReference>
<dbReference type="PROSITE" id="PS50042">
    <property type="entry name" value="CNMP_BINDING_3"/>
    <property type="match status" value="1"/>
</dbReference>
<dbReference type="InterPro" id="IPR000595">
    <property type="entry name" value="cNMP-bd_dom"/>
</dbReference>
<dbReference type="EMBL" id="JBHULL010000044">
    <property type="protein sequence ID" value="MFD2585085.1"/>
    <property type="molecule type" value="Genomic_DNA"/>
</dbReference>
<accession>A0ABW5MPC6</accession>
<dbReference type="CDD" id="cd00038">
    <property type="entry name" value="CAP_ED"/>
    <property type="match status" value="1"/>
</dbReference>
<evidence type="ECO:0000313" key="2">
    <source>
        <dbReference type="EMBL" id="MFD2585085.1"/>
    </source>
</evidence>
<dbReference type="InterPro" id="IPR018490">
    <property type="entry name" value="cNMP-bd_dom_sf"/>
</dbReference>
<protein>
    <submittedName>
        <fullName evidence="2">Crp/Fnr family transcriptional regulator</fullName>
    </submittedName>
</protein>
<comment type="caution">
    <text evidence="2">The sequence shown here is derived from an EMBL/GenBank/DDBJ whole genome shotgun (WGS) entry which is preliminary data.</text>
</comment>